<organism evidence="9 10">
    <name type="scientific">Amphibalanus amphitrite</name>
    <name type="common">Striped barnacle</name>
    <name type="synonym">Balanus amphitrite</name>
    <dbReference type="NCBI Taxonomy" id="1232801"/>
    <lineage>
        <taxon>Eukaryota</taxon>
        <taxon>Metazoa</taxon>
        <taxon>Ecdysozoa</taxon>
        <taxon>Arthropoda</taxon>
        <taxon>Crustacea</taxon>
        <taxon>Multicrustacea</taxon>
        <taxon>Cirripedia</taxon>
        <taxon>Thoracica</taxon>
        <taxon>Thoracicalcarea</taxon>
        <taxon>Balanomorpha</taxon>
        <taxon>Balanoidea</taxon>
        <taxon>Balanidae</taxon>
        <taxon>Amphibalaninae</taxon>
        <taxon>Amphibalanus</taxon>
    </lineage>
</organism>
<dbReference type="AlphaFoldDB" id="A0A6A4WW35"/>
<evidence type="ECO:0000256" key="3">
    <source>
        <dbReference type="ARBA" id="ARBA00022448"/>
    </source>
</evidence>
<dbReference type="SUPFAM" id="SSF141571">
    <property type="entry name" value="Pentapeptide repeat-like"/>
    <property type="match status" value="1"/>
</dbReference>
<evidence type="ECO:0000256" key="6">
    <source>
        <dbReference type="ARBA" id="ARBA00023136"/>
    </source>
</evidence>
<name>A0A6A4WW35_AMPAM</name>
<dbReference type="Pfam" id="PF07690">
    <property type="entry name" value="MFS_1"/>
    <property type="match status" value="1"/>
</dbReference>
<dbReference type="PROSITE" id="PS50850">
    <property type="entry name" value="MFS"/>
    <property type="match status" value="1"/>
</dbReference>
<accession>A0A6A4WW35</accession>
<dbReference type="OrthoDB" id="433512at2759"/>
<comment type="caution">
    <text evidence="9">The sequence shown here is derived from an EMBL/GenBank/DDBJ whole genome shotgun (WGS) entry which is preliminary data.</text>
</comment>
<dbReference type="InterPro" id="IPR005828">
    <property type="entry name" value="MFS_sugar_transport-like"/>
</dbReference>
<feature type="domain" description="Major facilitator superfamily (MFS) profile" evidence="8">
    <location>
        <begin position="1"/>
        <end position="527"/>
    </location>
</feature>
<evidence type="ECO:0000256" key="2">
    <source>
        <dbReference type="ARBA" id="ARBA00008335"/>
    </source>
</evidence>
<proteinExistence type="inferred from homology"/>
<feature type="transmembrane region" description="Helical" evidence="7">
    <location>
        <begin position="58"/>
        <end position="75"/>
    </location>
</feature>
<evidence type="ECO:0000313" key="10">
    <source>
        <dbReference type="Proteomes" id="UP000440578"/>
    </source>
</evidence>
<dbReference type="Gene3D" id="1.20.1250.20">
    <property type="entry name" value="MFS general substrate transporter like domains"/>
    <property type="match status" value="2"/>
</dbReference>
<dbReference type="Proteomes" id="UP000440578">
    <property type="component" value="Unassembled WGS sequence"/>
</dbReference>
<dbReference type="GO" id="GO:0022857">
    <property type="term" value="F:transmembrane transporter activity"/>
    <property type="evidence" value="ECO:0007669"/>
    <property type="project" value="InterPro"/>
</dbReference>
<feature type="transmembrane region" description="Helical" evidence="7">
    <location>
        <begin position="237"/>
        <end position="257"/>
    </location>
</feature>
<keyword evidence="5 7" id="KW-1133">Transmembrane helix</keyword>
<comment type="subcellular location">
    <subcellularLocation>
        <location evidence="1">Membrane</location>
        <topology evidence="1">Multi-pass membrane protein</topology>
    </subcellularLocation>
</comment>
<keyword evidence="6 7" id="KW-0472">Membrane</keyword>
<evidence type="ECO:0000256" key="1">
    <source>
        <dbReference type="ARBA" id="ARBA00004141"/>
    </source>
</evidence>
<sequence length="530" mass="59575">MRSAITFVGMMMGAVVWGVLSDSMGRRRTLVSALTVNVIFGIVTVFMPTYGTFMVSRLCSGVGIGGSIPIVFAYFCEFLTKARRGQYLSWLLVFWSVGGVFVAFAAWLIIPRTGVMVVIEERAHFSSWRVFLLVCNLPSLLALLGLTFMPESPRFLLEVGREIEAMRVYQRIYKWNHSDPSAQYSLTELELPKQRTAYRDSAPPPNTAILSRLLSLADRFWAGVSQLFLPSHSSTTVVLLFVWFMAAFGYYGLSIWFPEFIKMIKSRDYVTQAAYEIEARYVNKLFNGTIANRKYINSTFVNCTWADVTLNHVDFINCNIYRSVFTDIKSSRTVFLNSTLVENRFVDTDIYPNVRFRNCELRNNSFQAMVPGCQLDFDYNLHYVDVFQENLIGQLSLIPGSFVSSYLLDRVGRAKMIAGSLLISSGAGFFMWFLQTKIGVILFEAAFNMVFISGWNALDVLTTEAYPTQLRTTGYGFISSVSRVAGIVGTLTFGQFIDVNLAIPMLTTVAVLALGGLAAFRLPETKDVLI</sequence>
<feature type="transmembrane region" description="Helical" evidence="7">
    <location>
        <begin position="440"/>
        <end position="462"/>
    </location>
</feature>
<dbReference type="InterPro" id="IPR011701">
    <property type="entry name" value="MFS"/>
</dbReference>
<evidence type="ECO:0000313" key="9">
    <source>
        <dbReference type="EMBL" id="KAF0306578.1"/>
    </source>
</evidence>
<keyword evidence="10" id="KW-1185">Reference proteome</keyword>
<dbReference type="SUPFAM" id="SSF103473">
    <property type="entry name" value="MFS general substrate transporter"/>
    <property type="match status" value="2"/>
</dbReference>
<dbReference type="InterPro" id="IPR036259">
    <property type="entry name" value="MFS_trans_sf"/>
</dbReference>
<dbReference type="InterPro" id="IPR055415">
    <property type="entry name" value="LD_SV2"/>
</dbReference>
<feature type="transmembrane region" description="Helical" evidence="7">
    <location>
        <begin position="31"/>
        <end position="51"/>
    </location>
</feature>
<evidence type="ECO:0000259" key="8">
    <source>
        <dbReference type="PROSITE" id="PS50850"/>
    </source>
</evidence>
<feature type="transmembrane region" description="Helical" evidence="7">
    <location>
        <begin position="416"/>
        <end position="434"/>
    </location>
</feature>
<evidence type="ECO:0000256" key="4">
    <source>
        <dbReference type="ARBA" id="ARBA00022692"/>
    </source>
</evidence>
<evidence type="ECO:0000256" key="7">
    <source>
        <dbReference type="SAM" id="Phobius"/>
    </source>
</evidence>
<evidence type="ECO:0000256" key="5">
    <source>
        <dbReference type="ARBA" id="ARBA00022989"/>
    </source>
</evidence>
<dbReference type="PANTHER" id="PTHR23511">
    <property type="entry name" value="SYNAPTIC VESICLE GLYCOPROTEIN 2"/>
    <property type="match status" value="1"/>
</dbReference>
<dbReference type="InterPro" id="IPR020846">
    <property type="entry name" value="MFS_dom"/>
</dbReference>
<reference evidence="9 10" key="1">
    <citation type="submission" date="2019-07" db="EMBL/GenBank/DDBJ databases">
        <title>Draft genome assembly of a fouling barnacle, Amphibalanus amphitrite (Darwin, 1854): The first reference genome for Thecostraca.</title>
        <authorList>
            <person name="Kim W."/>
        </authorList>
    </citation>
    <scope>NUCLEOTIDE SEQUENCE [LARGE SCALE GENOMIC DNA]</scope>
    <source>
        <strain evidence="9">SNU_AA5</strain>
        <tissue evidence="9">Soma without cirri and trophi</tissue>
    </source>
</reference>
<comment type="similarity">
    <text evidence="2">Belongs to the major facilitator superfamily.</text>
</comment>
<feature type="transmembrane region" description="Helical" evidence="7">
    <location>
        <begin position="474"/>
        <end position="497"/>
    </location>
</feature>
<gene>
    <name evidence="9" type="primary">Sv2b_1</name>
    <name evidence="9" type="ORF">FJT64_021946</name>
</gene>
<dbReference type="GO" id="GO:0016020">
    <property type="term" value="C:membrane"/>
    <property type="evidence" value="ECO:0007669"/>
    <property type="project" value="UniProtKB-SubCell"/>
</dbReference>
<dbReference type="Pfam" id="PF00083">
    <property type="entry name" value="Sugar_tr"/>
    <property type="match status" value="1"/>
</dbReference>
<dbReference type="Gene3D" id="2.160.20.80">
    <property type="entry name" value="E3 ubiquitin-protein ligase SopA"/>
    <property type="match status" value="1"/>
</dbReference>
<feature type="transmembrane region" description="Helical" evidence="7">
    <location>
        <begin position="503"/>
        <end position="522"/>
    </location>
</feature>
<protein>
    <submittedName>
        <fullName evidence="9">Synaptic vesicle glycoprotein 2B</fullName>
    </submittedName>
</protein>
<dbReference type="PANTHER" id="PTHR23511:SF42">
    <property type="entry name" value="SYNAPTIC VESICLE GLYCOPROTEIN 2C-LIKE"/>
    <property type="match status" value="1"/>
</dbReference>
<keyword evidence="4 7" id="KW-0812">Transmembrane</keyword>
<dbReference type="Pfam" id="PF23894">
    <property type="entry name" value="LD_SV2"/>
    <property type="match status" value="1"/>
</dbReference>
<feature type="transmembrane region" description="Helical" evidence="7">
    <location>
        <begin position="87"/>
        <end position="110"/>
    </location>
</feature>
<keyword evidence="3" id="KW-0813">Transport</keyword>
<dbReference type="EMBL" id="VIIS01000652">
    <property type="protein sequence ID" value="KAF0306578.1"/>
    <property type="molecule type" value="Genomic_DNA"/>
</dbReference>